<name>A0AAV1EMJ7_XYRNO</name>
<dbReference type="Proteomes" id="UP001178508">
    <property type="component" value="Chromosome 1"/>
</dbReference>
<sequence length="112" mass="12552">MIWIPIQSSETDLNPSPVSPDPLRVPVPLRVLPVLTLQTRLDRLLIRSDPVRVSPSELFMRNKEEKQKTLRQTEPRPAAPPLHHRPPELTPPLPEEKPDTCSSAASPADCQS</sequence>
<dbReference type="AlphaFoldDB" id="A0AAV1EMJ7"/>
<keyword evidence="3" id="KW-1185">Reference proteome</keyword>
<accession>A0AAV1EMJ7</accession>
<gene>
    <name evidence="2" type="ORF">XNOV1_A021699</name>
</gene>
<protein>
    <submittedName>
        <fullName evidence="2">Uncharacterized protein</fullName>
    </submittedName>
</protein>
<evidence type="ECO:0000313" key="2">
    <source>
        <dbReference type="EMBL" id="CAJ1049971.1"/>
    </source>
</evidence>
<evidence type="ECO:0000313" key="3">
    <source>
        <dbReference type="Proteomes" id="UP001178508"/>
    </source>
</evidence>
<dbReference type="EMBL" id="OY660864">
    <property type="protein sequence ID" value="CAJ1049971.1"/>
    <property type="molecule type" value="Genomic_DNA"/>
</dbReference>
<proteinExistence type="predicted"/>
<reference evidence="2" key="1">
    <citation type="submission" date="2023-08" db="EMBL/GenBank/DDBJ databases">
        <authorList>
            <person name="Alioto T."/>
            <person name="Alioto T."/>
            <person name="Gomez Garrido J."/>
        </authorList>
    </citation>
    <scope>NUCLEOTIDE SEQUENCE</scope>
</reference>
<feature type="compositionally biased region" description="Polar residues" evidence="1">
    <location>
        <begin position="1"/>
        <end position="14"/>
    </location>
</feature>
<feature type="compositionally biased region" description="Polar residues" evidence="1">
    <location>
        <begin position="100"/>
        <end position="112"/>
    </location>
</feature>
<organism evidence="2 3">
    <name type="scientific">Xyrichtys novacula</name>
    <name type="common">Pearly razorfish</name>
    <name type="synonym">Hemipteronotus novacula</name>
    <dbReference type="NCBI Taxonomy" id="13765"/>
    <lineage>
        <taxon>Eukaryota</taxon>
        <taxon>Metazoa</taxon>
        <taxon>Chordata</taxon>
        <taxon>Craniata</taxon>
        <taxon>Vertebrata</taxon>
        <taxon>Euteleostomi</taxon>
        <taxon>Actinopterygii</taxon>
        <taxon>Neopterygii</taxon>
        <taxon>Teleostei</taxon>
        <taxon>Neoteleostei</taxon>
        <taxon>Acanthomorphata</taxon>
        <taxon>Eupercaria</taxon>
        <taxon>Labriformes</taxon>
        <taxon>Labridae</taxon>
        <taxon>Xyrichtys</taxon>
    </lineage>
</organism>
<evidence type="ECO:0000256" key="1">
    <source>
        <dbReference type="SAM" id="MobiDB-lite"/>
    </source>
</evidence>
<feature type="compositionally biased region" description="Basic and acidic residues" evidence="1">
    <location>
        <begin position="60"/>
        <end position="74"/>
    </location>
</feature>
<feature type="region of interest" description="Disordered" evidence="1">
    <location>
        <begin position="1"/>
        <end position="24"/>
    </location>
</feature>
<feature type="region of interest" description="Disordered" evidence="1">
    <location>
        <begin position="57"/>
        <end position="112"/>
    </location>
</feature>